<accession>A0A919FQW5</accession>
<name>A0A919FQW5_9ACTN</name>
<dbReference type="EMBL" id="BNCD01000001">
    <property type="protein sequence ID" value="GHH70912.1"/>
    <property type="molecule type" value="Genomic_DNA"/>
</dbReference>
<organism evidence="1 2">
    <name type="scientific">Streptomyces sulfonofaciens</name>
    <dbReference type="NCBI Taxonomy" id="68272"/>
    <lineage>
        <taxon>Bacteria</taxon>
        <taxon>Bacillati</taxon>
        <taxon>Actinomycetota</taxon>
        <taxon>Actinomycetes</taxon>
        <taxon>Kitasatosporales</taxon>
        <taxon>Streptomycetaceae</taxon>
        <taxon>Streptomyces</taxon>
    </lineage>
</organism>
<gene>
    <name evidence="1" type="ORF">GCM10018793_05720</name>
</gene>
<evidence type="ECO:0000313" key="2">
    <source>
        <dbReference type="Proteomes" id="UP000603708"/>
    </source>
</evidence>
<sequence length="115" mass="12133">MGRAPLEGDPFRPVMWQLLVPCRFVGKGLEDLMEPTVVRCAEGHVFSTASFPMQQAERLGPGRLLRCPRCQRLRNAVPVRAAGVGRTVCEAGAVGGAEVAGGAAALRVVGPVPVE</sequence>
<dbReference type="AlphaFoldDB" id="A0A919FQW5"/>
<protein>
    <submittedName>
        <fullName evidence="1">Uncharacterized protein</fullName>
    </submittedName>
</protein>
<keyword evidence="2" id="KW-1185">Reference proteome</keyword>
<reference evidence="1" key="2">
    <citation type="submission" date="2020-09" db="EMBL/GenBank/DDBJ databases">
        <authorList>
            <person name="Sun Q."/>
            <person name="Ohkuma M."/>
        </authorList>
    </citation>
    <scope>NUCLEOTIDE SEQUENCE</scope>
    <source>
        <strain evidence="1">JCM 5069</strain>
    </source>
</reference>
<proteinExistence type="predicted"/>
<comment type="caution">
    <text evidence="1">The sequence shown here is derived from an EMBL/GenBank/DDBJ whole genome shotgun (WGS) entry which is preliminary data.</text>
</comment>
<dbReference type="Proteomes" id="UP000603708">
    <property type="component" value="Unassembled WGS sequence"/>
</dbReference>
<reference evidence="1" key="1">
    <citation type="journal article" date="2014" name="Int. J. Syst. Evol. Microbiol.">
        <title>Complete genome sequence of Corynebacterium casei LMG S-19264T (=DSM 44701T), isolated from a smear-ripened cheese.</title>
        <authorList>
            <consortium name="US DOE Joint Genome Institute (JGI-PGF)"/>
            <person name="Walter F."/>
            <person name="Albersmeier A."/>
            <person name="Kalinowski J."/>
            <person name="Ruckert C."/>
        </authorList>
    </citation>
    <scope>NUCLEOTIDE SEQUENCE</scope>
    <source>
        <strain evidence="1">JCM 5069</strain>
    </source>
</reference>
<evidence type="ECO:0000313" key="1">
    <source>
        <dbReference type="EMBL" id="GHH70912.1"/>
    </source>
</evidence>